<gene>
    <name evidence="2" type="ORF">CB5_LOCUS28746</name>
</gene>
<sequence>MPAHAANGRDSSTAVFTPFNLTAEARTNPFCKGDRLVTFPDSQNQISLLVGNSANMSEDESYPFSKPSPGEHPLDDQAELEEEPTERDRKRKRSPQHPNTPDIQEDNARPQYSDHQDTDAEYYDPTGLITPSAVNSRSTVSSASPDLIMARSRA</sequence>
<name>A0A6V7QS00_ANACO</name>
<accession>A0A6V7QS00</accession>
<feature type="compositionally biased region" description="Polar residues" evidence="1">
    <location>
        <begin position="132"/>
        <end position="144"/>
    </location>
</feature>
<feature type="compositionally biased region" description="Basic and acidic residues" evidence="1">
    <location>
        <begin position="106"/>
        <end position="118"/>
    </location>
</feature>
<evidence type="ECO:0000313" key="2">
    <source>
        <dbReference type="EMBL" id="CAD1845535.1"/>
    </source>
</evidence>
<feature type="compositionally biased region" description="Acidic residues" evidence="1">
    <location>
        <begin position="76"/>
        <end position="85"/>
    </location>
</feature>
<evidence type="ECO:0000256" key="1">
    <source>
        <dbReference type="SAM" id="MobiDB-lite"/>
    </source>
</evidence>
<feature type="region of interest" description="Disordered" evidence="1">
    <location>
        <begin position="49"/>
        <end position="154"/>
    </location>
</feature>
<proteinExistence type="predicted"/>
<organism evidence="2">
    <name type="scientific">Ananas comosus var. bracteatus</name>
    <name type="common">red pineapple</name>
    <dbReference type="NCBI Taxonomy" id="296719"/>
    <lineage>
        <taxon>Eukaryota</taxon>
        <taxon>Viridiplantae</taxon>
        <taxon>Streptophyta</taxon>
        <taxon>Embryophyta</taxon>
        <taxon>Tracheophyta</taxon>
        <taxon>Spermatophyta</taxon>
        <taxon>Magnoliopsida</taxon>
        <taxon>Liliopsida</taxon>
        <taxon>Poales</taxon>
        <taxon>Bromeliaceae</taxon>
        <taxon>Bromelioideae</taxon>
        <taxon>Ananas</taxon>
    </lineage>
</organism>
<dbReference type="AlphaFoldDB" id="A0A6V7QS00"/>
<protein>
    <submittedName>
        <fullName evidence="2">Uncharacterized protein</fullName>
    </submittedName>
</protein>
<dbReference type="EMBL" id="CAJEUB010000003">
    <property type="protein sequence ID" value="CAD1845535.1"/>
    <property type="molecule type" value="Genomic_DNA"/>
</dbReference>
<reference evidence="2" key="1">
    <citation type="submission" date="2020-07" db="EMBL/GenBank/DDBJ databases">
        <authorList>
            <person name="Lin J."/>
        </authorList>
    </citation>
    <scope>NUCLEOTIDE SEQUENCE</scope>
</reference>